<dbReference type="NCBIfam" id="TIGR00593">
    <property type="entry name" value="pola"/>
    <property type="match status" value="1"/>
</dbReference>
<dbReference type="Gene3D" id="3.30.70.370">
    <property type="match status" value="1"/>
</dbReference>
<dbReference type="InterPro" id="IPR018320">
    <property type="entry name" value="DNA_polymerase_1"/>
</dbReference>
<reference evidence="20 21" key="1">
    <citation type="journal article" date="2015" name="Int. J. Syst. Evol. Microbiol.">
        <title>Carboxylicivirga linearis sp. nov., isolated from a sea cucumber culture pond.</title>
        <authorList>
            <person name="Wang F.Q."/>
            <person name="Zhou Y.X."/>
            <person name="Lin X.Z."/>
            <person name="Chen G.J."/>
            <person name="Du Z.J."/>
        </authorList>
    </citation>
    <scope>NUCLEOTIDE SEQUENCE [LARGE SCALE GENOMIC DNA]</scope>
    <source>
        <strain evidence="20 21">FB218</strain>
    </source>
</reference>
<dbReference type="InterPro" id="IPR008918">
    <property type="entry name" value="HhH2"/>
</dbReference>
<dbReference type="RefSeq" id="WP_212216055.1">
    <property type="nucleotide sequence ID" value="NZ_JAGUCO010000006.1"/>
</dbReference>
<evidence type="ECO:0000259" key="18">
    <source>
        <dbReference type="SMART" id="SM00475"/>
    </source>
</evidence>
<dbReference type="CDD" id="cd08637">
    <property type="entry name" value="DNA_pol_A_pol_I_C"/>
    <property type="match status" value="1"/>
</dbReference>
<accession>A0ABS5JVC3</accession>
<dbReference type="InterPro" id="IPR002421">
    <property type="entry name" value="5-3_exonuclease"/>
</dbReference>
<evidence type="ECO:0000313" key="20">
    <source>
        <dbReference type="EMBL" id="MBS2098813.1"/>
    </source>
</evidence>
<evidence type="ECO:0000259" key="17">
    <source>
        <dbReference type="SMART" id="SM00474"/>
    </source>
</evidence>
<evidence type="ECO:0000256" key="9">
    <source>
        <dbReference type="ARBA" id="ARBA00022801"/>
    </source>
</evidence>
<dbReference type="Pfam" id="PF01612">
    <property type="entry name" value="DNA_pol_A_exo1"/>
    <property type="match status" value="1"/>
</dbReference>
<comment type="similarity">
    <text evidence="1 16">Belongs to the DNA polymerase type-A family.</text>
</comment>
<evidence type="ECO:0000256" key="1">
    <source>
        <dbReference type="ARBA" id="ARBA00007705"/>
    </source>
</evidence>
<dbReference type="InterPro" id="IPR002298">
    <property type="entry name" value="DNA_polymerase_A"/>
</dbReference>
<evidence type="ECO:0000256" key="16">
    <source>
        <dbReference type="RuleBase" id="RU004460"/>
    </source>
</evidence>
<dbReference type="Proteomes" id="UP000708576">
    <property type="component" value="Unassembled WGS sequence"/>
</dbReference>
<dbReference type="InterPro" id="IPR020045">
    <property type="entry name" value="DNA_polI_H3TH"/>
</dbReference>
<dbReference type="PANTHER" id="PTHR10133">
    <property type="entry name" value="DNA POLYMERASE I"/>
    <property type="match status" value="1"/>
</dbReference>
<evidence type="ECO:0000256" key="12">
    <source>
        <dbReference type="ARBA" id="ARBA00023125"/>
    </source>
</evidence>
<dbReference type="InterPro" id="IPR029060">
    <property type="entry name" value="PIN-like_dom_sf"/>
</dbReference>
<dbReference type="EC" id="2.7.7.7" evidence="2 15"/>
<keyword evidence="9 16" id="KW-0378">Hydrolase</keyword>
<dbReference type="EMBL" id="JAGUCO010000006">
    <property type="protein sequence ID" value="MBS2098813.1"/>
    <property type="molecule type" value="Genomic_DNA"/>
</dbReference>
<dbReference type="SMART" id="SM00474">
    <property type="entry name" value="35EXOc"/>
    <property type="match status" value="1"/>
</dbReference>
<dbReference type="CDD" id="cd09898">
    <property type="entry name" value="H3TH_53EXO"/>
    <property type="match status" value="1"/>
</dbReference>
<dbReference type="InterPro" id="IPR001098">
    <property type="entry name" value="DNA-dir_DNA_pol_A_palm_dom"/>
</dbReference>
<evidence type="ECO:0000256" key="14">
    <source>
        <dbReference type="ARBA" id="ARBA00049244"/>
    </source>
</evidence>
<keyword evidence="7" id="KW-0540">Nuclease</keyword>
<dbReference type="SUPFAM" id="SSF47807">
    <property type="entry name" value="5' to 3' exonuclease, C-terminal subdomain"/>
    <property type="match status" value="1"/>
</dbReference>
<evidence type="ECO:0000256" key="7">
    <source>
        <dbReference type="ARBA" id="ARBA00022722"/>
    </source>
</evidence>
<comment type="catalytic activity">
    <reaction evidence="14 16">
        <text>DNA(n) + a 2'-deoxyribonucleoside 5'-triphosphate = DNA(n+1) + diphosphate</text>
        <dbReference type="Rhea" id="RHEA:22508"/>
        <dbReference type="Rhea" id="RHEA-COMP:17339"/>
        <dbReference type="Rhea" id="RHEA-COMP:17340"/>
        <dbReference type="ChEBI" id="CHEBI:33019"/>
        <dbReference type="ChEBI" id="CHEBI:61560"/>
        <dbReference type="ChEBI" id="CHEBI:173112"/>
        <dbReference type="EC" id="2.7.7.7"/>
    </reaction>
</comment>
<name>A0ABS5JVC3_9BACT</name>
<evidence type="ECO:0000256" key="6">
    <source>
        <dbReference type="ARBA" id="ARBA00022705"/>
    </source>
</evidence>
<dbReference type="Gene3D" id="3.30.420.10">
    <property type="entry name" value="Ribonuclease H-like superfamily/Ribonuclease H"/>
    <property type="match status" value="1"/>
</dbReference>
<dbReference type="SUPFAM" id="SSF56672">
    <property type="entry name" value="DNA/RNA polymerases"/>
    <property type="match status" value="1"/>
</dbReference>
<dbReference type="InterPro" id="IPR036279">
    <property type="entry name" value="5-3_exonuclease_C_sf"/>
</dbReference>
<evidence type="ECO:0000256" key="5">
    <source>
        <dbReference type="ARBA" id="ARBA00022695"/>
    </source>
</evidence>
<dbReference type="Pfam" id="PF00476">
    <property type="entry name" value="DNA_pol_A"/>
    <property type="match status" value="1"/>
</dbReference>
<dbReference type="Gene3D" id="1.20.1060.10">
    <property type="entry name" value="Taq DNA Polymerase, Chain T, domain 4"/>
    <property type="match status" value="1"/>
</dbReference>
<evidence type="ECO:0000256" key="13">
    <source>
        <dbReference type="ARBA" id="ARBA00023204"/>
    </source>
</evidence>
<sequence length="927" mass="104491">MSTQGEKKDLYLLDAYALIFRAYYAFIRNPRVNSKGFNTSAVFGFTNSLLEILTKEDPSHIAVVFDPSGPTFRHEEYPEYKANRDATPEDIKKSVPYIKQLIEALNIPVIVKDGFEADDVIGTLSAKASEKGYQTYMVTPDKDYAQLVKENVFMYKPRSKGGGIDIWGIEHVKEKFSVEDPKQVIDILALWGDAADNIPGCPGVGEKRAKDMISSFGSIDGIYEHIDELKGKQKENMVNFKDQVKLSYHLATIRLDVPIELDEKALEREKPNMDAVNKLFEELEFKNLISRINKLYGTAPVQGDLFGAPVEQTPQEPVIIESSFKNINDITHHYYLVDNDMKLASLKAELSVQSRFCFDTETTSVHAMEAELVGMSFSWKEHEAYYVPVPANKEEAIELVNGFKEVFEDGNITKIAQNLKYDMLILKNYGINLAGPFFDTMVAHHLLYPGLKNGMDFMSETYLNYTPISYESVVGPKGAKQKNMRDIEPAQVCDYAAEDADITLQLANKFEKEIAESDVKALFEEIEMPLIEVLTDMEFQGVKLDDKALQEFATKLKETIAGLETKIIELAGMDFNIASPKQVGEVLFEHLKIDAKAKKTKSGQFSTNEETLQKLKDKHEIIPAILEYRGLVKLLNTYVEALPKLINTSTNRIHTSYNQAIVVTGRLSSTNPNLQNIPIRDENGKEIRKAFTASDDEHEFLSADYSQVELRLMAHFSKDEHLVDAFNRGEDIHAATAAKIFKVPLDEVTSDMRRKAKTANFGIIYGISAFGLAERLTIPRKEAKEIIDGYFDSFPGVKKFMDDCIANAREKGFVETLHHRKRNLSDINSRNGVVRGVAERNAINAPIQGTAADIIKQAMVNIFERFKSENIQSKMILQVHDELNFDVLKGEIDKVKAIVKEEMENAVQISVPLDVDMGTGQNWLEAH</sequence>
<evidence type="ECO:0000256" key="8">
    <source>
        <dbReference type="ARBA" id="ARBA00022763"/>
    </source>
</evidence>
<comment type="caution">
    <text evidence="20">The sequence shown here is derived from an EMBL/GenBank/DDBJ whole genome shotgun (WGS) entry which is preliminary data.</text>
</comment>
<dbReference type="InterPro" id="IPR036397">
    <property type="entry name" value="RNaseH_sf"/>
</dbReference>
<keyword evidence="6 16" id="KW-0235">DNA replication</keyword>
<dbReference type="InterPro" id="IPR043502">
    <property type="entry name" value="DNA/RNA_pol_sf"/>
</dbReference>
<dbReference type="Gene3D" id="1.10.150.20">
    <property type="entry name" value="5' to 3' exonuclease, C-terminal subdomain"/>
    <property type="match status" value="2"/>
</dbReference>
<dbReference type="GO" id="GO:0003887">
    <property type="term" value="F:DNA-directed DNA polymerase activity"/>
    <property type="evidence" value="ECO:0007669"/>
    <property type="project" value="UniProtKB-EC"/>
</dbReference>
<dbReference type="Pfam" id="PF01367">
    <property type="entry name" value="5_3_exonuc"/>
    <property type="match status" value="1"/>
</dbReference>
<evidence type="ECO:0000256" key="11">
    <source>
        <dbReference type="ARBA" id="ARBA00022932"/>
    </source>
</evidence>
<evidence type="ECO:0000256" key="10">
    <source>
        <dbReference type="ARBA" id="ARBA00022839"/>
    </source>
</evidence>
<organism evidence="20 21">
    <name type="scientific">Carboxylicivirga linearis</name>
    <dbReference type="NCBI Taxonomy" id="1628157"/>
    <lineage>
        <taxon>Bacteria</taxon>
        <taxon>Pseudomonadati</taxon>
        <taxon>Bacteroidota</taxon>
        <taxon>Bacteroidia</taxon>
        <taxon>Marinilabiliales</taxon>
        <taxon>Marinilabiliaceae</taxon>
        <taxon>Carboxylicivirga</taxon>
    </lineage>
</organism>
<dbReference type="InterPro" id="IPR020046">
    <property type="entry name" value="5-3_exonucl_a-hlix_arch_N"/>
</dbReference>
<comment type="function">
    <text evidence="16">In addition to polymerase activity, this DNA polymerase exhibits 3'-5' and 5'-3' exonuclease activity.</text>
</comment>
<keyword evidence="10 16" id="KW-0269">Exonuclease</keyword>
<dbReference type="SUPFAM" id="SSF88723">
    <property type="entry name" value="PIN domain-like"/>
    <property type="match status" value="1"/>
</dbReference>
<feature type="domain" description="3'-5' exonuclease" evidence="17">
    <location>
        <begin position="334"/>
        <end position="515"/>
    </location>
</feature>
<dbReference type="SMART" id="SM00475">
    <property type="entry name" value="53EXOc"/>
    <property type="match status" value="1"/>
</dbReference>
<dbReference type="PROSITE" id="PS00447">
    <property type="entry name" value="DNA_POLYMERASE_A"/>
    <property type="match status" value="1"/>
</dbReference>
<dbReference type="Gene3D" id="3.40.50.1010">
    <property type="entry name" value="5'-nuclease"/>
    <property type="match status" value="1"/>
</dbReference>
<keyword evidence="8 16" id="KW-0227">DNA damage</keyword>
<keyword evidence="21" id="KW-1185">Reference proteome</keyword>
<dbReference type="SMART" id="SM00482">
    <property type="entry name" value="POLAc"/>
    <property type="match status" value="1"/>
</dbReference>
<dbReference type="SUPFAM" id="SSF53098">
    <property type="entry name" value="Ribonuclease H-like"/>
    <property type="match status" value="1"/>
</dbReference>
<dbReference type="SMART" id="SM00279">
    <property type="entry name" value="HhH2"/>
    <property type="match status" value="1"/>
</dbReference>
<evidence type="ECO:0000256" key="4">
    <source>
        <dbReference type="ARBA" id="ARBA00022679"/>
    </source>
</evidence>
<dbReference type="CDD" id="cd09859">
    <property type="entry name" value="PIN_53EXO"/>
    <property type="match status" value="1"/>
</dbReference>
<evidence type="ECO:0000313" key="21">
    <source>
        <dbReference type="Proteomes" id="UP000708576"/>
    </source>
</evidence>
<protein>
    <recommendedName>
        <fullName evidence="3 15">DNA polymerase I</fullName>
        <ecNumber evidence="2 15">2.7.7.7</ecNumber>
    </recommendedName>
</protein>
<proteinExistence type="inferred from homology"/>
<evidence type="ECO:0000256" key="15">
    <source>
        <dbReference type="NCBIfam" id="TIGR00593"/>
    </source>
</evidence>
<evidence type="ECO:0000256" key="2">
    <source>
        <dbReference type="ARBA" id="ARBA00012417"/>
    </source>
</evidence>
<feature type="domain" description="DNA-directed DNA polymerase family A palm" evidence="19">
    <location>
        <begin position="684"/>
        <end position="891"/>
    </location>
</feature>
<dbReference type="PRINTS" id="PR00868">
    <property type="entry name" value="DNAPOLI"/>
</dbReference>
<keyword evidence="12 16" id="KW-0238">DNA-binding</keyword>
<evidence type="ECO:0000259" key="19">
    <source>
        <dbReference type="SMART" id="SM00482"/>
    </source>
</evidence>
<keyword evidence="13 16" id="KW-0234">DNA repair</keyword>
<keyword evidence="4 16" id="KW-0808">Transferase</keyword>
<dbReference type="PANTHER" id="PTHR10133:SF27">
    <property type="entry name" value="DNA POLYMERASE NU"/>
    <property type="match status" value="1"/>
</dbReference>
<evidence type="ECO:0000256" key="3">
    <source>
        <dbReference type="ARBA" id="ARBA00020311"/>
    </source>
</evidence>
<feature type="domain" description="5'-3' exonuclease" evidence="18">
    <location>
        <begin position="7"/>
        <end position="269"/>
    </location>
</feature>
<keyword evidence="11 16" id="KW-0239">DNA-directed DNA polymerase</keyword>
<dbReference type="CDD" id="cd06139">
    <property type="entry name" value="DNA_polA_I_Ecoli_like_exo"/>
    <property type="match status" value="1"/>
</dbReference>
<dbReference type="InterPro" id="IPR002562">
    <property type="entry name" value="3'-5'_exonuclease_dom"/>
</dbReference>
<dbReference type="InterPro" id="IPR019760">
    <property type="entry name" value="DNA-dir_DNA_pol_A_CS"/>
</dbReference>
<dbReference type="Pfam" id="PF02739">
    <property type="entry name" value="5_3_exonuc_N"/>
    <property type="match status" value="1"/>
</dbReference>
<dbReference type="NCBIfam" id="NF004397">
    <property type="entry name" value="PRK05755.1"/>
    <property type="match status" value="1"/>
</dbReference>
<keyword evidence="5 16" id="KW-0548">Nucleotidyltransferase</keyword>
<dbReference type="InterPro" id="IPR012337">
    <property type="entry name" value="RNaseH-like_sf"/>
</dbReference>
<gene>
    <name evidence="16 20" type="primary">polA</name>
    <name evidence="20" type="ORF">KEM10_11030</name>
</gene>